<keyword evidence="5" id="KW-1185">Reference proteome</keyword>
<accession>A0ABW0NEL5</accession>
<dbReference type="PANTHER" id="PTHR38768:SF1">
    <property type="entry name" value="UPF0502 PROTEIN YCEH"/>
    <property type="match status" value="1"/>
</dbReference>
<evidence type="ECO:0000256" key="1">
    <source>
        <dbReference type="HAMAP-Rule" id="MF_01584"/>
    </source>
</evidence>
<dbReference type="HAMAP" id="MF_01584">
    <property type="entry name" value="UPF0502"/>
    <property type="match status" value="1"/>
</dbReference>
<dbReference type="Gene3D" id="1.10.10.10">
    <property type="entry name" value="Winged helix-like DNA-binding domain superfamily/Winged helix DNA-binding domain"/>
    <property type="match status" value="2"/>
</dbReference>
<evidence type="ECO:0000256" key="3">
    <source>
        <dbReference type="SAM" id="MobiDB-lite"/>
    </source>
</evidence>
<dbReference type="PANTHER" id="PTHR38768">
    <property type="entry name" value="UPF0502 PROTEIN YCEH"/>
    <property type="match status" value="1"/>
</dbReference>
<evidence type="ECO:0000256" key="2">
    <source>
        <dbReference type="SAM" id="Coils"/>
    </source>
</evidence>
<evidence type="ECO:0000313" key="5">
    <source>
        <dbReference type="Proteomes" id="UP001596037"/>
    </source>
</evidence>
<comment type="similarity">
    <text evidence="1">Belongs to the UPF0502 family.</text>
</comment>
<dbReference type="EMBL" id="JBHSMF010000006">
    <property type="protein sequence ID" value="MFC5498445.1"/>
    <property type="molecule type" value="Genomic_DNA"/>
</dbReference>
<proteinExistence type="inferred from homology"/>
<sequence length="239" mass="26070">MTPVLSPIEARVLGTLMEKARTVPDSYPLTLNSLVLGCNQKSSREPLMNVSDAQAQEALDTLKRHALVFETSGSRVTRWEHNFQRAIGVPEQSAVLLGLLLLRGPQTAGELRINCERWYRFADISSVEGFLDELEARSPDKGGPLVVKLPRAAGMREQRWAHLLCGPVDAGAAAGHSREPDAAARGGLEARVQILETEVAQLRSALQDLCEQLGVSPLRQPEKHERADNPSAGTGRPED</sequence>
<dbReference type="Proteomes" id="UP001596037">
    <property type="component" value="Unassembled WGS sequence"/>
</dbReference>
<name>A0ABW0NEL5_9BURK</name>
<feature type="region of interest" description="Disordered" evidence="3">
    <location>
        <begin position="215"/>
        <end position="239"/>
    </location>
</feature>
<dbReference type="RefSeq" id="WP_376850497.1">
    <property type="nucleotide sequence ID" value="NZ_JBHSMF010000006.1"/>
</dbReference>
<dbReference type="Pfam" id="PF04337">
    <property type="entry name" value="DUF480"/>
    <property type="match status" value="1"/>
</dbReference>
<comment type="caution">
    <text evidence="4">The sequence shown here is derived from an EMBL/GenBank/DDBJ whole genome shotgun (WGS) entry which is preliminary data.</text>
</comment>
<gene>
    <name evidence="4" type="ORF">ACFPOE_12945</name>
</gene>
<dbReference type="InterPro" id="IPR007432">
    <property type="entry name" value="DUF480"/>
</dbReference>
<dbReference type="InterPro" id="IPR036388">
    <property type="entry name" value="WH-like_DNA-bd_sf"/>
</dbReference>
<reference evidence="5" key="1">
    <citation type="journal article" date="2019" name="Int. J. Syst. Evol. Microbiol.">
        <title>The Global Catalogue of Microorganisms (GCM) 10K type strain sequencing project: providing services to taxonomists for standard genome sequencing and annotation.</title>
        <authorList>
            <consortium name="The Broad Institute Genomics Platform"/>
            <consortium name="The Broad Institute Genome Sequencing Center for Infectious Disease"/>
            <person name="Wu L."/>
            <person name="Ma J."/>
        </authorList>
    </citation>
    <scope>NUCLEOTIDE SEQUENCE [LARGE SCALE GENOMIC DNA]</scope>
    <source>
        <strain evidence="5">CCUG 57401</strain>
    </source>
</reference>
<keyword evidence="2" id="KW-0175">Coiled coil</keyword>
<organism evidence="4 5">
    <name type="scientific">Caenimonas terrae</name>
    <dbReference type="NCBI Taxonomy" id="696074"/>
    <lineage>
        <taxon>Bacteria</taxon>
        <taxon>Pseudomonadati</taxon>
        <taxon>Pseudomonadota</taxon>
        <taxon>Betaproteobacteria</taxon>
        <taxon>Burkholderiales</taxon>
        <taxon>Comamonadaceae</taxon>
        <taxon>Caenimonas</taxon>
    </lineage>
</organism>
<feature type="coiled-coil region" evidence="2">
    <location>
        <begin position="185"/>
        <end position="212"/>
    </location>
</feature>
<dbReference type="SUPFAM" id="SSF46785">
    <property type="entry name" value="Winged helix' DNA-binding domain"/>
    <property type="match status" value="2"/>
</dbReference>
<dbReference type="InterPro" id="IPR036390">
    <property type="entry name" value="WH_DNA-bd_sf"/>
</dbReference>
<evidence type="ECO:0000313" key="4">
    <source>
        <dbReference type="EMBL" id="MFC5498445.1"/>
    </source>
</evidence>
<protein>
    <submittedName>
        <fullName evidence="4">YceH family protein</fullName>
    </submittedName>
</protein>